<dbReference type="Proteomes" id="UP000315423">
    <property type="component" value="Unassembled WGS sequence"/>
</dbReference>
<protein>
    <submittedName>
        <fullName evidence="1">Uncharacterized protein</fullName>
    </submittedName>
</protein>
<organism evidence="1 2">
    <name type="scientific">Candidatus Methanomarinus sp</name>
    <dbReference type="NCBI Taxonomy" id="3386244"/>
    <lineage>
        <taxon>Archaea</taxon>
        <taxon>Methanobacteriati</taxon>
        <taxon>Methanobacteriota</taxon>
        <taxon>Stenosarchaea group</taxon>
        <taxon>Methanomicrobia</taxon>
        <taxon>Methanosarcinales</taxon>
        <taxon>ANME-2 cluster</taxon>
        <taxon>Candidatus Methanocomedenaceae</taxon>
        <taxon>Candidatus Methanomarinus</taxon>
    </lineage>
</organism>
<comment type="caution">
    <text evidence="1">The sequence shown here is derived from an EMBL/GenBank/DDBJ whole genome shotgun (WGS) entry which is preliminary data.</text>
</comment>
<reference evidence="1" key="1">
    <citation type="submission" date="2018-09" db="EMBL/GenBank/DDBJ databases">
        <title>A genomic encyclopedia of anaerobic methanotrophic archaea.</title>
        <authorList>
            <person name="Skennerton C.T."/>
            <person name="Chadwick G.L."/>
            <person name="Laso-Perez R."/>
            <person name="Leu A.O."/>
            <person name="Speth D.R."/>
            <person name="Yu H."/>
            <person name="Morgan-Lang C."/>
            <person name="Hatzenpichler R."/>
            <person name="Goudeau D."/>
            <person name="Malmstrom R."/>
            <person name="Woyke T."/>
            <person name="Hallam S."/>
            <person name="Tyson G.W."/>
            <person name="Wegener G."/>
            <person name="Boetius A."/>
            <person name="Orphan V.J."/>
        </authorList>
    </citation>
    <scope>NUCLEOTIDE SEQUENCE</scope>
    <source>
        <strain evidence="1">CONS3730D10UFb2</strain>
    </source>
</reference>
<evidence type="ECO:0000313" key="1">
    <source>
        <dbReference type="EMBL" id="TKY91302.1"/>
    </source>
</evidence>
<evidence type="ECO:0000313" key="2">
    <source>
        <dbReference type="Proteomes" id="UP000315423"/>
    </source>
</evidence>
<name>A0AC61S991_9EURY</name>
<proteinExistence type="predicted"/>
<dbReference type="EMBL" id="QYBA01000220">
    <property type="protein sequence ID" value="TKY91302.1"/>
    <property type="molecule type" value="Genomic_DNA"/>
</dbReference>
<accession>A0AC61S991</accession>
<gene>
    <name evidence="1" type="ORF">C5S46_06530</name>
</gene>
<sequence length="171" mass="19587">MTAEHVMENGTHYDPDELAYWDENVTIGVNMEPDYLFAENDDDKELISLGVRNICLMGPKGVPVLPPPHYVVHFNSWMIDVEGRIDDFLIFDADNVCHPNPMFGHEWQVYRRMREFVYDTSNNMSQIGSNKPLEFKFTTGTFIMVPPGPRGVGDGLKLNEVSSQYGNILWK</sequence>